<evidence type="ECO:0000259" key="5">
    <source>
        <dbReference type="PROSITE" id="PS51935"/>
    </source>
</evidence>
<dbReference type="GO" id="GO:0006508">
    <property type="term" value="P:proteolysis"/>
    <property type="evidence" value="ECO:0007669"/>
    <property type="project" value="UniProtKB-KW"/>
</dbReference>
<dbReference type="InterPro" id="IPR000064">
    <property type="entry name" value="NLP_P60_dom"/>
</dbReference>
<keyword evidence="4" id="KW-0788">Thiol protease</keyword>
<dbReference type="PANTHER" id="PTHR47053:SF1">
    <property type="entry name" value="MUREIN DD-ENDOPEPTIDASE MEPH-RELATED"/>
    <property type="match status" value="1"/>
</dbReference>
<sequence>MTSLEQLLQSPTGEYCCRSDLDLYDSSNCDRLATQAAAGRHLKILSNCSANGAIKVRLCEDGYVAWLPVDKLTEMEPAKTVYVAIARSRSYIESRLREIIAFTKAAMEVPNYYLWGGTLAPNYDCSGLMQAAFAASGIWLPRDSYQQEAFTKRIALEELLAGDLIFFGIQKVDHVALYLGDGYYIHSSGKEIGRNGIAIDRLSGEGDEVSRSYSQKLWSFGRVMSSYQP</sequence>
<dbReference type="Pfam" id="PF00877">
    <property type="entry name" value="NLPC_P60"/>
    <property type="match status" value="1"/>
</dbReference>
<dbReference type="AlphaFoldDB" id="A0A1U7H914"/>
<comment type="caution">
    <text evidence="6">The sequence shown here is derived from an EMBL/GenBank/DDBJ whole genome shotgun (WGS) entry which is preliminary data.</text>
</comment>
<reference evidence="6 7" key="1">
    <citation type="submission" date="2016-11" db="EMBL/GenBank/DDBJ databases">
        <title>Draft Genome Sequences of Nine Cyanobacterial Strains from Diverse Habitats.</title>
        <authorList>
            <person name="Zhu T."/>
            <person name="Hou S."/>
            <person name="Lu X."/>
            <person name="Hess W.R."/>
        </authorList>
    </citation>
    <scope>NUCLEOTIDE SEQUENCE [LARGE SCALE GENOMIC DNA]</scope>
    <source>
        <strain evidence="6 7">NIES-593</strain>
    </source>
</reference>
<evidence type="ECO:0000313" key="6">
    <source>
        <dbReference type="EMBL" id="OKH20070.1"/>
    </source>
</evidence>
<dbReference type="SUPFAM" id="SSF82057">
    <property type="entry name" value="Prokaryotic SH3-related domain"/>
    <property type="match status" value="1"/>
</dbReference>
<gene>
    <name evidence="6" type="ORF">NIES593_20010</name>
</gene>
<dbReference type="PANTHER" id="PTHR47053">
    <property type="entry name" value="MUREIN DD-ENDOPEPTIDASE MEPH-RELATED"/>
    <property type="match status" value="1"/>
</dbReference>
<keyword evidence="2" id="KW-0645">Protease</keyword>
<dbReference type="EMBL" id="MRCB01000035">
    <property type="protein sequence ID" value="OKH20070.1"/>
    <property type="molecule type" value="Genomic_DNA"/>
</dbReference>
<dbReference type="OrthoDB" id="9808890at2"/>
<dbReference type="Pfam" id="PF18348">
    <property type="entry name" value="SH3_16"/>
    <property type="match status" value="1"/>
</dbReference>
<dbReference type="SUPFAM" id="SSF54001">
    <property type="entry name" value="Cysteine proteinases"/>
    <property type="match status" value="1"/>
</dbReference>
<dbReference type="Gene3D" id="2.30.30.40">
    <property type="entry name" value="SH3 Domains"/>
    <property type="match status" value="1"/>
</dbReference>
<evidence type="ECO:0000256" key="1">
    <source>
        <dbReference type="ARBA" id="ARBA00007074"/>
    </source>
</evidence>
<dbReference type="STRING" id="1921803.NIES593_20010"/>
<dbReference type="InterPro" id="IPR038765">
    <property type="entry name" value="Papain-like_cys_pep_sf"/>
</dbReference>
<feature type="domain" description="NlpC/P60" evidence="5">
    <location>
        <begin position="93"/>
        <end position="224"/>
    </location>
</feature>
<protein>
    <submittedName>
        <fullName evidence="6">Glycoside hydrolase</fullName>
    </submittedName>
</protein>
<dbReference type="GO" id="GO:0008234">
    <property type="term" value="F:cysteine-type peptidase activity"/>
    <property type="evidence" value="ECO:0007669"/>
    <property type="project" value="UniProtKB-KW"/>
</dbReference>
<dbReference type="PROSITE" id="PS51935">
    <property type="entry name" value="NLPC_P60"/>
    <property type="match status" value="1"/>
</dbReference>
<evidence type="ECO:0000313" key="7">
    <source>
        <dbReference type="Proteomes" id="UP000186868"/>
    </source>
</evidence>
<dbReference type="Gene3D" id="3.90.1720.10">
    <property type="entry name" value="endopeptidase domain like (from Nostoc punctiforme)"/>
    <property type="match status" value="1"/>
</dbReference>
<dbReference type="RefSeq" id="WP_073601268.1">
    <property type="nucleotide sequence ID" value="NZ_MRCB01000035.1"/>
</dbReference>
<dbReference type="Proteomes" id="UP000186868">
    <property type="component" value="Unassembled WGS sequence"/>
</dbReference>
<comment type="similarity">
    <text evidence="1">Belongs to the peptidase C40 family.</text>
</comment>
<evidence type="ECO:0000256" key="4">
    <source>
        <dbReference type="ARBA" id="ARBA00022807"/>
    </source>
</evidence>
<accession>A0A1U7H914</accession>
<evidence type="ECO:0000256" key="3">
    <source>
        <dbReference type="ARBA" id="ARBA00022801"/>
    </source>
</evidence>
<name>A0A1U7H914_9CYAN</name>
<proteinExistence type="inferred from homology"/>
<dbReference type="InterPro" id="IPR051202">
    <property type="entry name" value="Peptidase_C40"/>
</dbReference>
<keyword evidence="3 6" id="KW-0378">Hydrolase</keyword>
<evidence type="ECO:0000256" key="2">
    <source>
        <dbReference type="ARBA" id="ARBA00022670"/>
    </source>
</evidence>
<dbReference type="InterPro" id="IPR041382">
    <property type="entry name" value="SH3_16"/>
</dbReference>
<keyword evidence="7" id="KW-1185">Reference proteome</keyword>
<organism evidence="6 7">
    <name type="scientific">Hydrococcus rivularis NIES-593</name>
    <dbReference type="NCBI Taxonomy" id="1921803"/>
    <lineage>
        <taxon>Bacteria</taxon>
        <taxon>Bacillati</taxon>
        <taxon>Cyanobacteriota</taxon>
        <taxon>Cyanophyceae</taxon>
        <taxon>Pleurocapsales</taxon>
        <taxon>Hydrococcaceae</taxon>
        <taxon>Hydrococcus</taxon>
    </lineage>
</organism>